<dbReference type="Proteomes" id="UP001281731">
    <property type="component" value="Unassembled WGS sequence"/>
</dbReference>
<evidence type="ECO:0000313" key="2">
    <source>
        <dbReference type="Proteomes" id="UP001281731"/>
    </source>
</evidence>
<protein>
    <recommendedName>
        <fullName evidence="3">Helix-turn-helix domain-containing protein</fullName>
    </recommendedName>
</protein>
<sequence length="119" mass="13708">MNGFDLVRVSDPETSKETAVFVDEHTRRPSERAVLAVLYLHTYPEKGTLTDKQIIHFMHRDGWKFSESRIRTARNALERRGLCQTDGHITNEGGRKERLWKISDAGIDAIEKGIRDDEN</sequence>
<comment type="caution">
    <text evidence="1">The sequence shown here is derived from an EMBL/GenBank/DDBJ whole genome shotgun (WGS) entry which is preliminary data.</text>
</comment>
<evidence type="ECO:0000313" key="1">
    <source>
        <dbReference type="EMBL" id="MDY5154303.1"/>
    </source>
</evidence>
<name>A0AAW9HRH3_9ACTO</name>
<reference evidence="1" key="1">
    <citation type="submission" date="2023-10" db="EMBL/GenBank/DDBJ databases">
        <title>Whole Genome based description of the genera Actinobaculum and Actinotignum reveals a complex phylogenetic relationship within the species included in the genus Actinotignum.</title>
        <authorList>
            <person name="Jensen C.S."/>
            <person name="Dargis R."/>
            <person name="Kemp M."/>
            <person name="Christensen J.J."/>
        </authorList>
    </citation>
    <scope>NUCLEOTIDE SEQUENCE</scope>
    <source>
        <strain evidence="1">SLA_B511</strain>
    </source>
</reference>
<dbReference type="InterPro" id="IPR036388">
    <property type="entry name" value="WH-like_DNA-bd_sf"/>
</dbReference>
<organism evidence="1 2">
    <name type="scientific">Actinotignum urinale</name>
    <dbReference type="NCBI Taxonomy" id="190146"/>
    <lineage>
        <taxon>Bacteria</taxon>
        <taxon>Bacillati</taxon>
        <taxon>Actinomycetota</taxon>
        <taxon>Actinomycetes</taxon>
        <taxon>Actinomycetales</taxon>
        <taxon>Actinomycetaceae</taxon>
        <taxon>Actinotignum</taxon>
    </lineage>
</organism>
<evidence type="ECO:0008006" key="3">
    <source>
        <dbReference type="Google" id="ProtNLM"/>
    </source>
</evidence>
<dbReference type="Gene3D" id="1.10.10.10">
    <property type="entry name" value="Winged helix-like DNA-binding domain superfamily/Winged helix DNA-binding domain"/>
    <property type="match status" value="1"/>
</dbReference>
<dbReference type="AlphaFoldDB" id="A0AAW9HRH3"/>
<dbReference type="EMBL" id="JAWNGC010000001">
    <property type="protein sequence ID" value="MDY5154303.1"/>
    <property type="molecule type" value="Genomic_DNA"/>
</dbReference>
<accession>A0AAW9HRH3</accession>
<dbReference type="RefSeq" id="WP_320756209.1">
    <property type="nucleotide sequence ID" value="NZ_JAWNGB010000003.1"/>
</dbReference>
<proteinExistence type="predicted"/>
<gene>
    <name evidence="1" type="ORF">R6G80_00975</name>
</gene>